<evidence type="ECO:0000313" key="2">
    <source>
        <dbReference type="EMBL" id="KRG17531.1"/>
    </source>
</evidence>
<proteinExistence type="predicted"/>
<dbReference type="AlphaFoldDB" id="A0A0Q9Y9U9"/>
<dbReference type="PANTHER" id="PTHR33525">
    <property type="match status" value="1"/>
</dbReference>
<gene>
    <name evidence="2" type="ORF">CC99x_02276</name>
</gene>
<comment type="caution">
    <text evidence="2">The sequence shown here is derived from an EMBL/GenBank/DDBJ whole genome shotgun (WGS) entry which is preliminary data.</text>
</comment>
<dbReference type="EMBL" id="LKHV01000015">
    <property type="protein sequence ID" value="KRG17531.1"/>
    <property type="molecule type" value="Genomic_DNA"/>
</dbReference>
<feature type="domain" description="HDOD" evidence="1">
    <location>
        <begin position="22"/>
        <end position="209"/>
    </location>
</feature>
<dbReference type="PROSITE" id="PS51833">
    <property type="entry name" value="HDOD"/>
    <property type="match status" value="1"/>
</dbReference>
<dbReference type="InterPro" id="IPR052340">
    <property type="entry name" value="RNase_Y/CdgJ"/>
</dbReference>
<organism evidence="2">
    <name type="scientific">Candidatus Berkiella cookevillensis</name>
    <dbReference type="NCBI Taxonomy" id="437022"/>
    <lineage>
        <taxon>Bacteria</taxon>
        <taxon>Pseudomonadati</taxon>
        <taxon>Pseudomonadota</taxon>
        <taxon>Gammaproteobacteria</taxon>
        <taxon>Candidatus Berkiellales</taxon>
        <taxon>Candidatus Berkiellaceae</taxon>
        <taxon>Candidatus Berkiella</taxon>
    </lineage>
</organism>
<dbReference type="Pfam" id="PF08668">
    <property type="entry name" value="HDOD"/>
    <property type="match status" value="1"/>
</dbReference>
<protein>
    <submittedName>
        <fullName evidence="2">HDOD domain protein</fullName>
    </submittedName>
</protein>
<name>A0A0Q9Y9U9_9GAMM</name>
<evidence type="ECO:0000259" key="1">
    <source>
        <dbReference type="PROSITE" id="PS51833"/>
    </source>
</evidence>
<sequence>MADMQSIINRLQDDIHHNKIKLPTQPEIAVKIREIEEDKNILPAKVASIISLDPGLAARIIRIANSPLMRGTTEISSLQNAVTRLGLSFVCHTVVGLAMEQIFQATHELIDKYMYQVWNESTEVAAYSHVIAKNFTSLPPEMASLAGLMHRVGILPLLTYASDHDELLEDETLLKDLIQTYHPMIGESILKAWDFPEEIVNIHKIFNNHKTKVLAENRACFSDVIAVAIDQYNKKHQLPIEIQNSEIFYKNLQLSADSDFINTPNISTELNAALKMFSKH</sequence>
<dbReference type="InterPro" id="IPR013976">
    <property type="entry name" value="HDOD"/>
</dbReference>
<dbReference type="STRING" id="437022.CC99x_02276"/>
<accession>A0A0Q9Y9U9</accession>
<dbReference type="Gene3D" id="1.10.3210.10">
    <property type="entry name" value="Hypothetical protein af1432"/>
    <property type="match status" value="1"/>
</dbReference>
<reference evidence="2" key="1">
    <citation type="submission" date="2015-09" db="EMBL/GenBank/DDBJ databases">
        <title>Draft Genome Sequences of Two Novel Amoeba-resistant Intranuclear Bacteria, Candidatus Berkiella cookevillensis and Candidatus Berkiella aquae.</title>
        <authorList>
            <person name="Mehari Y.T."/>
            <person name="Arivett B.A."/>
            <person name="Farone A.L."/>
            <person name="Gunderson J.H."/>
            <person name="Farone M.B."/>
        </authorList>
    </citation>
    <scope>NUCLEOTIDE SEQUENCE [LARGE SCALE GENOMIC DNA]</scope>
    <source>
        <strain evidence="2">CC99</strain>
    </source>
</reference>
<dbReference type="PANTHER" id="PTHR33525:SF3">
    <property type="entry name" value="RIBONUCLEASE Y"/>
    <property type="match status" value="1"/>
</dbReference>
<dbReference type="SUPFAM" id="SSF109604">
    <property type="entry name" value="HD-domain/PDEase-like"/>
    <property type="match status" value="1"/>
</dbReference>